<dbReference type="AlphaFoldDB" id="A0A7W3T1Y7"/>
<comment type="caution">
    <text evidence="2">The sequence shown here is derived from an EMBL/GenBank/DDBJ whole genome shotgun (WGS) entry which is preliminary data.</text>
</comment>
<dbReference type="RefSeq" id="WP_182661813.1">
    <property type="nucleotide sequence ID" value="NZ_VKHS01000116.1"/>
</dbReference>
<accession>A0A7W3T1Y7</accession>
<protein>
    <submittedName>
        <fullName evidence="2">Uncharacterized protein</fullName>
    </submittedName>
</protein>
<sequence length="118" mass="12400">MALIITRSRRRTSPADTANAPTCCGVSMTRRGDRWECDECFGWDYSSGGIAPGTGHLPLLLAVTAAVGLAAVALTGPGTGRRTRRAARHQGTTALQCQKCNVDLGDDFECPLCHGPVG</sequence>
<reference evidence="3" key="1">
    <citation type="submission" date="2019-10" db="EMBL/GenBank/DDBJ databases">
        <title>Streptomyces sp. nov., a novel actinobacterium isolated from alkaline environment.</title>
        <authorList>
            <person name="Golinska P."/>
        </authorList>
    </citation>
    <scope>NUCLEOTIDE SEQUENCE [LARGE SCALE GENOMIC DNA]</scope>
    <source>
        <strain evidence="3">DSM 42108</strain>
    </source>
</reference>
<keyword evidence="3" id="KW-1185">Reference proteome</keyword>
<name>A0A7W3T1Y7_9ACTN</name>
<dbReference type="Proteomes" id="UP000530234">
    <property type="component" value="Unassembled WGS sequence"/>
</dbReference>
<keyword evidence="1" id="KW-1133">Transmembrane helix</keyword>
<dbReference type="EMBL" id="VKHS01000116">
    <property type="protein sequence ID" value="MBB0229381.1"/>
    <property type="molecule type" value="Genomic_DNA"/>
</dbReference>
<keyword evidence="1" id="KW-0472">Membrane</keyword>
<evidence type="ECO:0000313" key="2">
    <source>
        <dbReference type="EMBL" id="MBB0229381.1"/>
    </source>
</evidence>
<keyword evidence="1" id="KW-0812">Transmembrane</keyword>
<evidence type="ECO:0000313" key="3">
    <source>
        <dbReference type="Proteomes" id="UP000530234"/>
    </source>
</evidence>
<organism evidence="2 3">
    <name type="scientific">Streptomyces calidiresistens</name>
    <dbReference type="NCBI Taxonomy" id="1485586"/>
    <lineage>
        <taxon>Bacteria</taxon>
        <taxon>Bacillati</taxon>
        <taxon>Actinomycetota</taxon>
        <taxon>Actinomycetes</taxon>
        <taxon>Kitasatosporales</taxon>
        <taxon>Streptomycetaceae</taxon>
        <taxon>Streptomyces</taxon>
    </lineage>
</organism>
<proteinExistence type="predicted"/>
<evidence type="ECO:0000256" key="1">
    <source>
        <dbReference type="SAM" id="Phobius"/>
    </source>
</evidence>
<feature type="transmembrane region" description="Helical" evidence="1">
    <location>
        <begin position="55"/>
        <end position="75"/>
    </location>
</feature>
<gene>
    <name evidence="2" type="ORF">FOE67_07595</name>
</gene>